<comment type="caution">
    <text evidence="1">The sequence shown here is derived from an EMBL/GenBank/DDBJ whole genome shotgun (WGS) entry which is preliminary data.</text>
</comment>
<dbReference type="EMBL" id="VSSS01000002">
    <property type="protein sequence ID" value="TYM00104.1"/>
    <property type="molecule type" value="Genomic_DNA"/>
</dbReference>
<evidence type="ECO:0000313" key="1">
    <source>
        <dbReference type="EMBL" id="TYM00104.1"/>
    </source>
</evidence>
<sequence>MGLAAYDIVGGAGEWHVRHDGESKNTYETKEAAFEAAVVAASLALRQGHGVTLTVPESESTTGAANAG</sequence>
<evidence type="ECO:0000313" key="2">
    <source>
        <dbReference type="Proteomes" id="UP000324758"/>
    </source>
</evidence>
<accession>A0A5D3KT71</accession>
<name>A0A5D3KT71_9BRAD</name>
<dbReference type="AlphaFoldDB" id="A0A5D3KT71"/>
<gene>
    <name evidence="1" type="ORF">FXB40_00855</name>
</gene>
<evidence type="ECO:0008006" key="3">
    <source>
        <dbReference type="Google" id="ProtNLM"/>
    </source>
</evidence>
<keyword evidence="2" id="KW-1185">Reference proteome</keyword>
<protein>
    <recommendedName>
        <fullName evidence="3">DUF2188 domain-containing protein</fullName>
    </recommendedName>
</protein>
<dbReference type="OrthoDB" id="8140940at2"/>
<dbReference type="RefSeq" id="WP_148770241.1">
    <property type="nucleotide sequence ID" value="NZ_VSSS01000002.1"/>
</dbReference>
<organism evidence="1 2">
    <name type="scientific">Bradyrhizobium rifense</name>
    <dbReference type="NCBI Taxonomy" id="515499"/>
    <lineage>
        <taxon>Bacteria</taxon>
        <taxon>Pseudomonadati</taxon>
        <taxon>Pseudomonadota</taxon>
        <taxon>Alphaproteobacteria</taxon>
        <taxon>Hyphomicrobiales</taxon>
        <taxon>Nitrobacteraceae</taxon>
        <taxon>Bradyrhizobium</taxon>
    </lineage>
</organism>
<dbReference type="Proteomes" id="UP000324758">
    <property type="component" value="Unassembled WGS sequence"/>
</dbReference>
<reference evidence="1 2" key="1">
    <citation type="submission" date="2019-08" db="EMBL/GenBank/DDBJ databases">
        <title>Bradyrhizobium hipponensis sp. nov., a rhizobium isolated from a Lupinus angustifolius root nodule in Tunisia.</title>
        <authorList>
            <person name="Off K."/>
            <person name="Rejili M."/>
            <person name="Mars M."/>
            <person name="Brachmann A."/>
            <person name="Marin M."/>
        </authorList>
    </citation>
    <scope>NUCLEOTIDE SEQUENCE [LARGE SCALE GENOMIC DNA]</scope>
    <source>
        <strain evidence="1 2">CTAW71</strain>
    </source>
</reference>
<proteinExistence type="predicted"/>